<dbReference type="AlphaFoldDB" id="A0AAJ1EFP2"/>
<organism evidence="3 4">
    <name type="scientific">Rhizobium leguminosarum</name>
    <dbReference type="NCBI Taxonomy" id="384"/>
    <lineage>
        <taxon>Bacteria</taxon>
        <taxon>Pseudomonadati</taxon>
        <taxon>Pseudomonadota</taxon>
        <taxon>Alphaproteobacteria</taxon>
        <taxon>Hyphomicrobiales</taxon>
        <taxon>Rhizobiaceae</taxon>
        <taxon>Rhizobium/Agrobacterium group</taxon>
        <taxon>Rhizobium</taxon>
    </lineage>
</organism>
<evidence type="ECO:0000256" key="1">
    <source>
        <dbReference type="SAM" id="MobiDB-lite"/>
    </source>
</evidence>
<dbReference type="RefSeq" id="WP_222260455.1">
    <property type="nucleotide sequence ID" value="NZ_JAAXEB010000005.1"/>
</dbReference>
<evidence type="ECO:0000313" key="3">
    <source>
        <dbReference type="EMBL" id="MBY5630923.1"/>
    </source>
</evidence>
<name>A0AAJ1EFP2_RHILE</name>
<evidence type="ECO:0000259" key="2">
    <source>
        <dbReference type="Pfam" id="PF00656"/>
    </source>
</evidence>
<gene>
    <name evidence="3" type="ORF">HFO42_22890</name>
</gene>
<evidence type="ECO:0000313" key="4">
    <source>
        <dbReference type="Proteomes" id="UP000825699"/>
    </source>
</evidence>
<protein>
    <recommendedName>
        <fullName evidence="2">Peptidase C14 caspase domain-containing protein</fullName>
    </recommendedName>
</protein>
<dbReference type="EMBL" id="JAAXEP010000012">
    <property type="protein sequence ID" value="MBY5630923.1"/>
    <property type="molecule type" value="Genomic_DNA"/>
</dbReference>
<dbReference type="Gene3D" id="3.40.50.1460">
    <property type="match status" value="1"/>
</dbReference>
<sequence length="621" mass="68903">MRKPLLVGIAVHKAKFLDVLPGVLEANEKLCAWAADRYDVVSIDDRKSAVTIDRIRRELTPRDEEGDPDPSLLLDRPRIIVYFAGHGFAAWPDQYWILSAGPNQPNERISANSFRDTLASYEPKQIAFISDACRSASAFQGLANAVLDRAEGSYRNPQKDVFYSCQDGKSSYAVPAKDGKPPYLVFSSVLLKALSEPDGENLDVVLLDLKKRAVTSQSLSTYLEKHVSAAAMDVDRIQNTQCDPGFRPRDHIYIEFDAGDGGPEGGDDGSDDDLVRGPRPRTTADKSKDFEGMAEFLRAGFEREERARDASDRQRRFALSRSEWRGPLVRRVGEYLRETTNYEPALAVVGTNSARVIPGHTVDGVSVDRYPYGPMGEDMTLVRFRDHPRASKNVGIRFAHDSIAFVPVYPDMHSICVLEDTNNRRKGLQILSWISIYGDGGDQLMHSAEALKGFTSGLLRSTDAGKLAEQIRYTKHLDPMMGVVAAYLYRSAGDIDNIRRMAFYYVHHNQPIPFDLAILGGLRIHPDRDQFVVEVPAVTEAEGGDMQTAVFTREATPSTDGRLGGLIPILRAGWPYCQRAIGPVHRTCLDFIDSLSSAPVTTFVGKKAVKAISRAYLESEL</sequence>
<feature type="domain" description="Peptidase C14 caspase" evidence="2">
    <location>
        <begin position="79"/>
        <end position="202"/>
    </location>
</feature>
<comment type="caution">
    <text evidence="3">The sequence shown here is derived from an EMBL/GenBank/DDBJ whole genome shotgun (WGS) entry which is preliminary data.</text>
</comment>
<feature type="region of interest" description="Disordered" evidence="1">
    <location>
        <begin position="256"/>
        <end position="286"/>
    </location>
</feature>
<dbReference type="Pfam" id="PF00656">
    <property type="entry name" value="Peptidase_C14"/>
    <property type="match status" value="1"/>
</dbReference>
<reference evidence="3" key="1">
    <citation type="submission" date="2020-04" db="EMBL/GenBank/DDBJ databases">
        <title>Global-level population genomics supports evidence of horizontal gene transfer on evolution of Rhizobia in Lentils.</title>
        <authorList>
            <person name="Gai Y."/>
            <person name="Cook D."/>
            <person name="Riely B."/>
        </authorList>
    </citation>
    <scope>NUCLEOTIDE SEQUENCE</scope>
    <source>
        <strain evidence="3">Derici101B</strain>
    </source>
</reference>
<dbReference type="GO" id="GO:0004197">
    <property type="term" value="F:cysteine-type endopeptidase activity"/>
    <property type="evidence" value="ECO:0007669"/>
    <property type="project" value="InterPro"/>
</dbReference>
<dbReference type="GO" id="GO:0006508">
    <property type="term" value="P:proteolysis"/>
    <property type="evidence" value="ECO:0007669"/>
    <property type="project" value="InterPro"/>
</dbReference>
<accession>A0AAJ1EFP2</accession>
<dbReference type="InterPro" id="IPR011600">
    <property type="entry name" value="Pept_C14_caspase"/>
</dbReference>
<dbReference type="Proteomes" id="UP000825699">
    <property type="component" value="Unassembled WGS sequence"/>
</dbReference>
<proteinExistence type="predicted"/>